<evidence type="ECO:0000256" key="1">
    <source>
        <dbReference type="SAM" id="MobiDB-lite"/>
    </source>
</evidence>
<feature type="region of interest" description="Disordered" evidence="1">
    <location>
        <begin position="58"/>
        <end position="99"/>
    </location>
</feature>
<evidence type="ECO:0008006" key="4">
    <source>
        <dbReference type="Google" id="ProtNLM"/>
    </source>
</evidence>
<feature type="compositionally biased region" description="Polar residues" evidence="1">
    <location>
        <begin position="64"/>
        <end position="87"/>
    </location>
</feature>
<gene>
    <name evidence="2" type="ORF">Tco_0681859</name>
</gene>
<proteinExistence type="predicted"/>
<dbReference type="Proteomes" id="UP001151760">
    <property type="component" value="Unassembled WGS sequence"/>
</dbReference>
<organism evidence="2 3">
    <name type="scientific">Tanacetum coccineum</name>
    <dbReference type="NCBI Taxonomy" id="301880"/>
    <lineage>
        <taxon>Eukaryota</taxon>
        <taxon>Viridiplantae</taxon>
        <taxon>Streptophyta</taxon>
        <taxon>Embryophyta</taxon>
        <taxon>Tracheophyta</taxon>
        <taxon>Spermatophyta</taxon>
        <taxon>Magnoliopsida</taxon>
        <taxon>eudicotyledons</taxon>
        <taxon>Gunneridae</taxon>
        <taxon>Pentapetalae</taxon>
        <taxon>asterids</taxon>
        <taxon>campanulids</taxon>
        <taxon>Asterales</taxon>
        <taxon>Asteraceae</taxon>
        <taxon>Asteroideae</taxon>
        <taxon>Anthemideae</taxon>
        <taxon>Anthemidinae</taxon>
        <taxon>Tanacetum</taxon>
    </lineage>
</organism>
<dbReference type="EMBL" id="BQNB010009707">
    <property type="protein sequence ID" value="GJS67295.1"/>
    <property type="molecule type" value="Genomic_DNA"/>
</dbReference>
<sequence length="99" mass="10768">MWPELTRLGTMKERGMLGFSPTATSAGLLLPPNTQGAAVRNQQGIGCYEYGRPRHFRKDCPELRSQNSGNQARNKSGNKTGNQTGDNRVTVKAYAIGEG</sequence>
<evidence type="ECO:0000313" key="3">
    <source>
        <dbReference type="Proteomes" id="UP001151760"/>
    </source>
</evidence>
<protein>
    <recommendedName>
        <fullName evidence="4">CCHC-type domain-containing protein</fullName>
    </recommendedName>
</protein>
<reference evidence="2" key="2">
    <citation type="submission" date="2022-01" db="EMBL/GenBank/DDBJ databases">
        <authorList>
            <person name="Yamashiro T."/>
            <person name="Shiraishi A."/>
            <person name="Satake H."/>
            <person name="Nakayama K."/>
        </authorList>
    </citation>
    <scope>NUCLEOTIDE SEQUENCE</scope>
</reference>
<name>A0ABQ4XQP2_9ASTR</name>
<comment type="caution">
    <text evidence="2">The sequence shown here is derived from an EMBL/GenBank/DDBJ whole genome shotgun (WGS) entry which is preliminary data.</text>
</comment>
<accession>A0ABQ4XQP2</accession>
<reference evidence="2" key="1">
    <citation type="journal article" date="2022" name="Int. J. Mol. Sci.">
        <title>Draft Genome of Tanacetum Coccineum: Genomic Comparison of Closely Related Tanacetum-Family Plants.</title>
        <authorList>
            <person name="Yamashiro T."/>
            <person name="Shiraishi A."/>
            <person name="Nakayama K."/>
            <person name="Satake H."/>
        </authorList>
    </citation>
    <scope>NUCLEOTIDE SEQUENCE</scope>
</reference>
<keyword evidence="3" id="KW-1185">Reference proteome</keyword>
<evidence type="ECO:0000313" key="2">
    <source>
        <dbReference type="EMBL" id="GJS67295.1"/>
    </source>
</evidence>